<proteinExistence type="predicted"/>
<dbReference type="EMBL" id="AM114193">
    <property type="protein sequence ID" value="CAJ36800.1"/>
    <property type="molecule type" value="Genomic_DNA"/>
</dbReference>
<gene>
    <name evidence="1" type="ORF">RCIA125</name>
</gene>
<evidence type="ECO:0008006" key="3">
    <source>
        <dbReference type="Google" id="ProtNLM"/>
    </source>
</evidence>
<dbReference type="eggNOG" id="arCOG00043">
    <property type="taxonomic scope" value="Archaea"/>
</dbReference>
<sequence>MSSTILEAKRIRLQEILRDMGSVLVAFSGGVDSTFLLRCAVDTLGPDQVVAVTATSSTLPPEERGYAVELAGLIGARHVLIHADELGSPDFAANPPNRCYYCKQVRYTALKQVQQELGIESIIDGANADDTGDYRPGMAAGRELGVRSPLLEAGLSKSEIRELSKQAGLPTWDRPSGACLASRFPYGTPITENRLKRVHEAEKLLRELGFRQCRVRYHGDVARIEVPPEDIERLIGHREKIVDHIGRQGFVYVTLDLRGFRSGSLNEVLTR</sequence>
<dbReference type="InterPro" id="IPR052188">
    <property type="entry name" value="Ni-pincer_cofactor_biosynth"/>
</dbReference>
<dbReference type="PANTHER" id="PTHR43169">
    <property type="entry name" value="EXSB FAMILY PROTEIN"/>
    <property type="match status" value="1"/>
</dbReference>
<dbReference type="Gene3D" id="3.40.50.620">
    <property type="entry name" value="HUPs"/>
    <property type="match status" value="1"/>
</dbReference>
<dbReference type="PIRSF" id="PIRSF006661">
    <property type="entry name" value="PP-lp_UCP006661"/>
    <property type="match status" value="1"/>
</dbReference>
<name>Q0W493_METAR</name>
<dbReference type="AlphaFoldDB" id="Q0W493"/>
<keyword evidence="2" id="KW-1185">Reference proteome</keyword>
<dbReference type="CDD" id="cd01990">
    <property type="entry name" value="LarE-like"/>
    <property type="match status" value="1"/>
</dbReference>
<organism evidence="1 2">
    <name type="scientific">Methanocella arvoryzae (strain DSM 22066 / NBRC 105507 / MRE50)</name>
    <dbReference type="NCBI Taxonomy" id="351160"/>
    <lineage>
        <taxon>Archaea</taxon>
        <taxon>Methanobacteriati</taxon>
        <taxon>Methanobacteriota</taxon>
        <taxon>Stenosarchaea group</taxon>
        <taxon>Methanomicrobia</taxon>
        <taxon>Methanocellales</taxon>
        <taxon>Methanocellaceae</taxon>
        <taxon>Methanocella</taxon>
    </lineage>
</organism>
<dbReference type="Proteomes" id="UP000000663">
    <property type="component" value="Chromosome"/>
</dbReference>
<evidence type="ECO:0000313" key="2">
    <source>
        <dbReference type="Proteomes" id="UP000000663"/>
    </source>
</evidence>
<dbReference type="RefSeq" id="WP_012035758.1">
    <property type="nucleotide sequence ID" value="NC_009464.1"/>
</dbReference>
<dbReference type="OrthoDB" id="61764at2157"/>
<accession>Q0W493</accession>
<dbReference type="InterPro" id="IPR014729">
    <property type="entry name" value="Rossmann-like_a/b/a_fold"/>
</dbReference>
<dbReference type="SUPFAM" id="SSF52402">
    <property type="entry name" value="Adenine nucleotide alpha hydrolases-like"/>
    <property type="match status" value="1"/>
</dbReference>
<dbReference type="GeneID" id="5145212"/>
<dbReference type="InterPro" id="IPR005232">
    <property type="entry name" value="LarE"/>
</dbReference>
<dbReference type="GO" id="GO:0016783">
    <property type="term" value="F:sulfurtransferase activity"/>
    <property type="evidence" value="ECO:0007669"/>
    <property type="project" value="InterPro"/>
</dbReference>
<evidence type="ECO:0000313" key="1">
    <source>
        <dbReference type="EMBL" id="CAJ36800.1"/>
    </source>
</evidence>
<dbReference type="STRING" id="351160.RCIA125"/>
<protein>
    <recommendedName>
        <fullName evidence="3">NAD/GMP synthase domain-containing protein</fullName>
    </recommendedName>
</protein>
<reference evidence="1 2" key="1">
    <citation type="journal article" date="2006" name="Science">
        <title>Genome of rice cluster I archaea -- the key methane producers in the rice rhizosphere.</title>
        <authorList>
            <person name="Erkel C."/>
            <person name="Kube M."/>
            <person name="Reinhardt R."/>
            <person name="Liesack W."/>
        </authorList>
    </citation>
    <scope>NUCLEOTIDE SEQUENCE [LARGE SCALE GENOMIC DNA]</scope>
    <source>
        <strain evidence="2">DSM 22066 / NBRC 105507 / MRE50</strain>
    </source>
</reference>
<dbReference type="KEGG" id="rci:RCIA125"/>
<dbReference type="NCBIfam" id="TIGR00268">
    <property type="entry name" value="ATP-dependent sacrificial sulfur transferase LarE"/>
    <property type="match status" value="1"/>
</dbReference>
<dbReference type="PANTHER" id="PTHR43169:SF2">
    <property type="entry name" value="NAD_GMP SYNTHASE DOMAIN-CONTAINING PROTEIN"/>
    <property type="match status" value="1"/>
</dbReference>